<dbReference type="Pfam" id="PF04854">
    <property type="entry name" value="DUF624"/>
    <property type="match status" value="1"/>
</dbReference>
<gene>
    <name evidence="2" type="ORF">ACFOY7_08165</name>
</gene>
<keyword evidence="1" id="KW-1133">Transmembrane helix</keyword>
<sequence>MERIYYVADSILRLVYINLLAIVFSFAGLVIFGFFPALVATFHLMRKWLMGESDLPITRTFIIMYKKSFIKSNLLGVLFVLIGSLLYINLSIAEVTPNDLVHLSYYPIYTILLIFLSCSLLIIPISLHYQVTFFSLLKHSFLLLFVRPFITALLLGSVVIFLLLLKSVPGLFLFTGISVFVCLVQFYSLKIFRSISFESEIDSV</sequence>
<keyword evidence="1" id="KW-0812">Transmembrane</keyword>
<evidence type="ECO:0000256" key="1">
    <source>
        <dbReference type="SAM" id="Phobius"/>
    </source>
</evidence>
<keyword evidence="3" id="KW-1185">Reference proteome</keyword>
<protein>
    <submittedName>
        <fullName evidence="2">YesL family protein</fullName>
    </submittedName>
</protein>
<dbReference type="RefSeq" id="WP_390251218.1">
    <property type="nucleotide sequence ID" value="NZ_JBHSDT010000004.1"/>
</dbReference>
<feature type="transmembrane region" description="Helical" evidence="1">
    <location>
        <begin position="105"/>
        <end position="129"/>
    </location>
</feature>
<feature type="transmembrane region" description="Helical" evidence="1">
    <location>
        <begin position="171"/>
        <end position="189"/>
    </location>
</feature>
<evidence type="ECO:0000313" key="3">
    <source>
        <dbReference type="Proteomes" id="UP001595882"/>
    </source>
</evidence>
<feature type="transmembrane region" description="Helical" evidence="1">
    <location>
        <begin position="141"/>
        <end position="165"/>
    </location>
</feature>
<reference evidence="3" key="1">
    <citation type="journal article" date="2019" name="Int. J. Syst. Evol. Microbiol.">
        <title>The Global Catalogue of Microorganisms (GCM) 10K type strain sequencing project: providing services to taxonomists for standard genome sequencing and annotation.</title>
        <authorList>
            <consortium name="The Broad Institute Genomics Platform"/>
            <consortium name="The Broad Institute Genome Sequencing Center for Infectious Disease"/>
            <person name="Wu L."/>
            <person name="Ma J."/>
        </authorList>
    </citation>
    <scope>NUCLEOTIDE SEQUENCE [LARGE SCALE GENOMIC DNA]</scope>
    <source>
        <strain evidence="3">CCUG 37865</strain>
    </source>
</reference>
<evidence type="ECO:0000313" key="2">
    <source>
        <dbReference type="EMBL" id="MFC4403048.1"/>
    </source>
</evidence>
<dbReference type="Proteomes" id="UP001595882">
    <property type="component" value="Unassembled WGS sequence"/>
</dbReference>
<dbReference type="EMBL" id="JBHSDT010000004">
    <property type="protein sequence ID" value="MFC4403048.1"/>
    <property type="molecule type" value="Genomic_DNA"/>
</dbReference>
<dbReference type="InterPro" id="IPR006938">
    <property type="entry name" value="DUF624"/>
</dbReference>
<comment type="caution">
    <text evidence="2">The sequence shown here is derived from an EMBL/GenBank/DDBJ whole genome shotgun (WGS) entry which is preliminary data.</text>
</comment>
<feature type="transmembrane region" description="Helical" evidence="1">
    <location>
        <begin position="15"/>
        <end position="40"/>
    </location>
</feature>
<feature type="transmembrane region" description="Helical" evidence="1">
    <location>
        <begin position="74"/>
        <end position="93"/>
    </location>
</feature>
<proteinExistence type="predicted"/>
<keyword evidence="1" id="KW-0472">Membrane</keyword>
<accession>A0ABV8WVG1</accession>
<organism evidence="2 3">
    <name type="scientific">Gracilibacillus xinjiangensis</name>
    <dbReference type="NCBI Taxonomy" id="1193282"/>
    <lineage>
        <taxon>Bacteria</taxon>
        <taxon>Bacillati</taxon>
        <taxon>Bacillota</taxon>
        <taxon>Bacilli</taxon>
        <taxon>Bacillales</taxon>
        <taxon>Bacillaceae</taxon>
        <taxon>Gracilibacillus</taxon>
    </lineage>
</organism>
<name>A0ABV8WVG1_9BACI</name>